<dbReference type="GO" id="GO:0016853">
    <property type="term" value="F:isomerase activity"/>
    <property type="evidence" value="ECO:0007669"/>
    <property type="project" value="UniProtKB-KW"/>
</dbReference>
<dbReference type="PROSITE" id="PS50072">
    <property type="entry name" value="CSA_PPIASE_2"/>
    <property type="match status" value="1"/>
</dbReference>
<reference evidence="10 11" key="2">
    <citation type="submission" date="2019-05" db="EMBL/GenBank/DDBJ databases">
        <authorList>
            <person name="Lianzixin W."/>
        </authorList>
    </citation>
    <scope>NUCLEOTIDE SEQUENCE [LARGE SCALE GENOMIC DNA]</scope>
    <source>
        <strain evidence="10 11">EC11</strain>
    </source>
</reference>
<keyword evidence="7" id="KW-0732">Signal</keyword>
<evidence type="ECO:0000256" key="5">
    <source>
        <dbReference type="ARBA" id="ARBA00023235"/>
    </source>
</evidence>
<feature type="domain" description="PPIase FKBP-type" evidence="8">
    <location>
        <begin position="260"/>
        <end position="367"/>
    </location>
</feature>
<dbReference type="Pfam" id="PF00160">
    <property type="entry name" value="Pro_isomerase"/>
    <property type="match status" value="1"/>
</dbReference>
<reference evidence="10 11" key="3">
    <citation type="submission" date="2020-02" db="EMBL/GenBank/DDBJ databases">
        <title>Flavobacterium profundi sp. nov., isolated from a deep-sea seamount.</title>
        <authorList>
            <person name="Zhang D.-C."/>
        </authorList>
    </citation>
    <scope>NUCLEOTIDE SEQUENCE [LARGE SCALE GENOMIC DNA]</scope>
    <source>
        <strain evidence="10 11">EC11</strain>
    </source>
</reference>
<keyword evidence="5 6" id="KW-0413">Isomerase</keyword>
<dbReference type="InterPro" id="IPR029000">
    <property type="entry name" value="Cyclophilin-like_dom_sf"/>
</dbReference>
<dbReference type="InterPro" id="IPR044666">
    <property type="entry name" value="Cyclophilin_A-like"/>
</dbReference>
<dbReference type="PANTHER" id="PTHR45625:SF4">
    <property type="entry name" value="PEPTIDYLPROLYL ISOMERASE DOMAIN AND WD REPEAT-CONTAINING PROTEIN 1"/>
    <property type="match status" value="1"/>
</dbReference>
<evidence type="ECO:0000256" key="3">
    <source>
        <dbReference type="ARBA" id="ARBA00013194"/>
    </source>
</evidence>
<dbReference type="InterPro" id="IPR001179">
    <property type="entry name" value="PPIase_FKBP_dom"/>
</dbReference>
<feature type="domain" description="PPIase cyclophilin-type" evidence="9">
    <location>
        <begin position="37"/>
        <end position="169"/>
    </location>
</feature>
<dbReference type="Gene3D" id="3.10.50.40">
    <property type="match status" value="1"/>
</dbReference>
<dbReference type="EMBL" id="VEVQ02000002">
    <property type="protein sequence ID" value="NHN24622.1"/>
    <property type="molecule type" value="Genomic_DNA"/>
</dbReference>
<dbReference type="PROSITE" id="PS00170">
    <property type="entry name" value="CSA_PPIASE_1"/>
    <property type="match status" value="1"/>
</dbReference>
<evidence type="ECO:0000256" key="2">
    <source>
        <dbReference type="ARBA" id="ARBA00007365"/>
    </source>
</evidence>
<evidence type="ECO:0000313" key="11">
    <source>
        <dbReference type="Proteomes" id="UP000817854"/>
    </source>
</evidence>
<dbReference type="CDD" id="cd00317">
    <property type="entry name" value="cyclophilin"/>
    <property type="match status" value="1"/>
</dbReference>
<evidence type="ECO:0000256" key="7">
    <source>
        <dbReference type="SAM" id="SignalP"/>
    </source>
</evidence>
<accession>A0ABX0ILD1</accession>
<dbReference type="RefSeq" id="WP_140959890.1">
    <property type="nucleotide sequence ID" value="NZ_VEVQ02000002.1"/>
</dbReference>
<dbReference type="SUPFAM" id="SSF54534">
    <property type="entry name" value="FKBP-like"/>
    <property type="match status" value="1"/>
</dbReference>
<feature type="signal peptide" evidence="7">
    <location>
        <begin position="1"/>
        <end position="24"/>
    </location>
</feature>
<evidence type="ECO:0000256" key="4">
    <source>
        <dbReference type="ARBA" id="ARBA00023110"/>
    </source>
</evidence>
<evidence type="ECO:0000259" key="8">
    <source>
        <dbReference type="PROSITE" id="PS50059"/>
    </source>
</evidence>
<dbReference type="EC" id="5.2.1.8" evidence="3 6"/>
<evidence type="ECO:0000256" key="1">
    <source>
        <dbReference type="ARBA" id="ARBA00000971"/>
    </source>
</evidence>
<organism evidence="10 11">
    <name type="scientific">Flavobacterium jejuense</name>
    <dbReference type="NCBI Taxonomy" id="1544455"/>
    <lineage>
        <taxon>Bacteria</taxon>
        <taxon>Pseudomonadati</taxon>
        <taxon>Bacteroidota</taxon>
        <taxon>Flavobacteriia</taxon>
        <taxon>Flavobacteriales</taxon>
        <taxon>Flavobacteriaceae</taxon>
        <taxon>Flavobacterium</taxon>
    </lineage>
</organism>
<reference evidence="11" key="1">
    <citation type="submission" date="2019-05" db="EMBL/GenBank/DDBJ databases">
        <title>Flavobacterium profundi sp. nov., isolated from a deep-sea seamount.</title>
        <authorList>
            <person name="Zhang D.-C."/>
        </authorList>
    </citation>
    <scope>NUCLEOTIDE SEQUENCE [LARGE SCALE GENOMIC DNA]</scope>
    <source>
        <strain evidence="11">EC11</strain>
    </source>
</reference>
<keyword evidence="4 6" id="KW-0697">Rotamase</keyword>
<dbReference type="Pfam" id="PF00254">
    <property type="entry name" value="FKBP_C"/>
    <property type="match status" value="1"/>
</dbReference>
<dbReference type="SUPFAM" id="SSF50891">
    <property type="entry name" value="Cyclophilin-like"/>
    <property type="match status" value="1"/>
</dbReference>
<keyword evidence="11" id="KW-1185">Reference proteome</keyword>
<evidence type="ECO:0000259" key="9">
    <source>
        <dbReference type="PROSITE" id="PS50072"/>
    </source>
</evidence>
<dbReference type="Gene3D" id="2.40.100.10">
    <property type="entry name" value="Cyclophilin-like"/>
    <property type="match status" value="1"/>
</dbReference>
<dbReference type="PANTHER" id="PTHR45625">
    <property type="entry name" value="PEPTIDYL-PROLYL CIS-TRANS ISOMERASE-RELATED"/>
    <property type="match status" value="1"/>
</dbReference>
<dbReference type="PRINTS" id="PR00153">
    <property type="entry name" value="CSAPPISMRASE"/>
</dbReference>
<protein>
    <recommendedName>
        <fullName evidence="3 6">peptidylprolyl isomerase</fullName>
        <ecNumber evidence="3 6">5.2.1.8</ecNumber>
    </recommendedName>
</protein>
<evidence type="ECO:0000256" key="6">
    <source>
        <dbReference type="PROSITE-ProRule" id="PRU00277"/>
    </source>
</evidence>
<dbReference type="InterPro" id="IPR020892">
    <property type="entry name" value="Cyclophilin-type_PPIase_CS"/>
</dbReference>
<dbReference type="PROSITE" id="PS50059">
    <property type="entry name" value="FKBP_PPIASE"/>
    <property type="match status" value="1"/>
</dbReference>
<comment type="caution">
    <text evidence="10">The sequence shown here is derived from an EMBL/GenBank/DDBJ whole genome shotgun (WGS) entry which is preliminary data.</text>
</comment>
<name>A0ABX0ILD1_9FLAO</name>
<dbReference type="InterPro" id="IPR046357">
    <property type="entry name" value="PPIase_dom_sf"/>
</dbReference>
<gene>
    <name evidence="10" type="ORF">FIA58_002940</name>
</gene>
<evidence type="ECO:0000313" key="10">
    <source>
        <dbReference type="EMBL" id="NHN24622.1"/>
    </source>
</evidence>
<sequence length="368" mass="40786">MNTKKIAFLFTLLISTFYTSTAQKAEGLFAEIQTSKGKIVLQLEFEKAPITVANFVSLAEGKNKSVKEELKGKPFYDGLKFHRVIADFMIQGGDPLGTGAGDPGYKFDDEIVTELKHDKAGILSMANSGPATNGSQFFITHKETPWLDGKHTVFGHVVEGQNVVDNIAQNDIIEKVTIIRKGKLAKKFKAEKIFENYFKEKAEKEKIEAQKRKELEEKLVQTIANKKAYFATNKEKAIELPSGLKYVIIQKGAGVKPENNSQVYIHYAGYFEDGKLFDSSYEEVSKEYGKFDQNRANQNGYAPFPFQYGNKGGLIPGFLEGINNMSFGDKAILYIPSALGYGKTGAGGGLIPPNTDLVFVVELLETQK</sequence>
<proteinExistence type="inferred from homology"/>
<comment type="similarity">
    <text evidence="2">Belongs to the cyclophilin-type PPIase family.</text>
</comment>
<dbReference type="InterPro" id="IPR002130">
    <property type="entry name" value="Cyclophilin-type_PPIase_dom"/>
</dbReference>
<feature type="chain" id="PRO_5045696260" description="peptidylprolyl isomerase" evidence="7">
    <location>
        <begin position="25"/>
        <end position="368"/>
    </location>
</feature>
<comment type="catalytic activity">
    <reaction evidence="1 6">
        <text>[protein]-peptidylproline (omega=180) = [protein]-peptidylproline (omega=0)</text>
        <dbReference type="Rhea" id="RHEA:16237"/>
        <dbReference type="Rhea" id="RHEA-COMP:10747"/>
        <dbReference type="Rhea" id="RHEA-COMP:10748"/>
        <dbReference type="ChEBI" id="CHEBI:83833"/>
        <dbReference type="ChEBI" id="CHEBI:83834"/>
        <dbReference type="EC" id="5.2.1.8"/>
    </reaction>
</comment>
<dbReference type="Proteomes" id="UP000817854">
    <property type="component" value="Unassembled WGS sequence"/>
</dbReference>